<accession>A0A9Q0MKB0</accession>
<dbReference type="InterPro" id="IPR036322">
    <property type="entry name" value="WD40_repeat_dom_sf"/>
</dbReference>
<dbReference type="PROSITE" id="PS50294">
    <property type="entry name" value="WD_REPEATS_REGION"/>
    <property type="match status" value="1"/>
</dbReference>
<dbReference type="PROSITE" id="PS00678">
    <property type="entry name" value="WD_REPEATS_1"/>
    <property type="match status" value="1"/>
</dbReference>
<comment type="caution">
    <text evidence="7">The sequence shown here is derived from an EMBL/GenBank/DDBJ whole genome shotgun (WGS) entry which is preliminary data.</text>
</comment>
<proteinExistence type="inferred from homology"/>
<feature type="repeat" description="WD" evidence="5">
    <location>
        <begin position="222"/>
        <end position="246"/>
    </location>
</feature>
<dbReference type="SUPFAM" id="SSF50978">
    <property type="entry name" value="WD40 repeat-like"/>
    <property type="match status" value="1"/>
</dbReference>
<dbReference type="Pfam" id="PF24796">
    <property type="entry name" value="WDR55"/>
    <property type="match status" value="1"/>
</dbReference>
<dbReference type="InterPro" id="IPR019775">
    <property type="entry name" value="WD40_repeat_CS"/>
</dbReference>
<feature type="region of interest" description="Disordered" evidence="6">
    <location>
        <begin position="40"/>
        <end position="98"/>
    </location>
</feature>
<dbReference type="Proteomes" id="UP001151699">
    <property type="component" value="Unassembled WGS sequence"/>
</dbReference>
<dbReference type="EMBL" id="WJQU01002233">
    <property type="protein sequence ID" value="KAJ6633062.1"/>
    <property type="molecule type" value="Genomic_DNA"/>
</dbReference>
<evidence type="ECO:0000256" key="4">
    <source>
        <dbReference type="ARBA" id="ARBA00023478"/>
    </source>
</evidence>
<dbReference type="PANTHER" id="PTHR44019:SF20">
    <property type="entry name" value="WD REPEAT-CONTAINING PROTEIN 55"/>
    <property type="match status" value="1"/>
</dbReference>
<feature type="repeat" description="WD" evidence="5">
    <location>
        <begin position="163"/>
        <end position="204"/>
    </location>
</feature>
<dbReference type="Gene3D" id="2.130.10.10">
    <property type="entry name" value="YVTN repeat-like/Quinoprotein amine dehydrogenase"/>
    <property type="match status" value="2"/>
</dbReference>
<organism evidence="7 8">
    <name type="scientific">Pseudolycoriella hygida</name>
    <dbReference type="NCBI Taxonomy" id="35572"/>
    <lineage>
        <taxon>Eukaryota</taxon>
        <taxon>Metazoa</taxon>
        <taxon>Ecdysozoa</taxon>
        <taxon>Arthropoda</taxon>
        <taxon>Hexapoda</taxon>
        <taxon>Insecta</taxon>
        <taxon>Pterygota</taxon>
        <taxon>Neoptera</taxon>
        <taxon>Endopterygota</taxon>
        <taxon>Diptera</taxon>
        <taxon>Nematocera</taxon>
        <taxon>Sciaroidea</taxon>
        <taxon>Sciaridae</taxon>
        <taxon>Pseudolycoriella</taxon>
    </lineage>
</organism>
<protein>
    <recommendedName>
        <fullName evidence="4">WD repeat-containing protein 55 homolog</fullName>
    </recommendedName>
</protein>
<evidence type="ECO:0000256" key="1">
    <source>
        <dbReference type="ARBA" id="ARBA00007625"/>
    </source>
</evidence>
<feature type="compositionally biased region" description="Acidic residues" evidence="6">
    <location>
        <begin position="40"/>
        <end position="73"/>
    </location>
</feature>
<keyword evidence="8" id="KW-1185">Reference proteome</keyword>
<dbReference type="PANTHER" id="PTHR44019">
    <property type="entry name" value="WD REPEAT-CONTAINING PROTEIN 55"/>
    <property type="match status" value="1"/>
</dbReference>
<dbReference type="InterPro" id="IPR015943">
    <property type="entry name" value="WD40/YVTN_repeat-like_dom_sf"/>
</dbReference>
<evidence type="ECO:0000313" key="8">
    <source>
        <dbReference type="Proteomes" id="UP001151699"/>
    </source>
</evidence>
<reference evidence="7" key="1">
    <citation type="submission" date="2022-07" db="EMBL/GenBank/DDBJ databases">
        <authorList>
            <person name="Trinca V."/>
            <person name="Uliana J.V.C."/>
            <person name="Torres T.T."/>
            <person name="Ward R.J."/>
            <person name="Monesi N."/>
        </authorList>
    </citation>
    <scope>NUCLEOTIDE SEQUENCE</scope>
    <source>
        <strain evidence="7">HSMRA1968</strain>
        <tissue evidence="7">Whole embryos</tissue>
    </source>
</reference>
<evidence type="ECO:0000256" key="3">
    <source>
        <dbReference type="ARBA" id="ARBA00022737"/>
    </source>
</evidence>
<dbReference type="InterPro" id="IPR001680">
    <property type="entry name" value="WD40_rpt"/>
</dbReference>
<dbReference type="PROSITE" id="PS50082">
    <property type="entry name" value="WD_REPEATS_2"/>
    <property type="match status" value="3"/>
</dbReference>
<gene>
    <name evidence="7" type="ORF">Bhyg_15967</name>
</gene>
<dbReference type="InterPro" id="IPR050505">
    <property type="entry name" value="WDR55/POC1"/>
</dbReference>
<evidence type="ECO:0000256" key="2">
    <source>
        <dbReference type="ARBA" id="ARBA00022574"/>
    </source>
</evidence>
<sequence>MRTFYKPDEFSDGDEDVIEINGINADNLDDNAELITFQIDEGDSDSDVEVLDAAESDTDDSDMESDTSVEDDTPSDRNIAGRSDRQSPHSSVNDVNEEEDDVVQAIIAATKKVRAHPPDIVTEDFIVDLSFHPNEDILAVGTINGDVIVYRYSNEENKLLHNIEVHTKAVRDIEFNLDGSTLFSVSKDKSVMMLDTATGKFKRYYDNAHDTAIYKMHVLCENLFATGDDDGTVKLWDLREKEDKPIFALKEVDDYISAILTNQAKKVLLTTSGDGFLTAINIGARKLYVQSEPYDEELTCMGLFRRESKLVVGTSKGRLYTFAWDEFGLHSNMFPGPKSPMSLMVPITERIAVVGGEEGILRAMHVVPGRNLGIVGQHSLGVEAMDISGNGELIASSSHDNDIKFWNIKYFEDFDEMKYNEKHHKIKEQRHNLPSSKFANAGDFFADLA</sequence>
<evidence type="ECO:0000256" key="6">
    <source>
        <dbReference type="SAM" id="MobiDB-lite"/>
    </source>
</evidence>
<keyword evidence="3" id="KW-0677">Repeat</keyword>
<feature type="repeat" description="WD" evidence="5">
    <location>
        <begin position="375"/>
        <end position="409"/>
    </location>
</feature>
<dbReference type="OrthoDB" id="2288928at2759"/>
<evidence type="ECO:0000256" key="5">
    <source>
        <dbReference type="PROSITE-ProRule" id="PRU00221"/>
    </source>
</evidence>
<name>A0A9Q0MKB0_9DIPT</name>
<dbReference type="SMART" id="SM00320">
    <property type="entry name" value="WD40"/>
    <property type="match status" value="5"/>
</dbReference>
<keyword evidence="2 5" id="KW-0853">WD repeat</keyword>
<evidence type="ECO:0000313" key="7">
    <source>
        <dbReference type="EMBL" id="KAJ6633062.1"/>
    </source>
</evidence>
<comment type="similarity">
    <text evidence="1">Belongs to the WD repeat WDR55 family.</text>
</comment>
<dbReference type="AlphaFoldDB" id="A0A9Q0MKB0"/>